<evidence type="ECO:0000313" key="7">
    <source>
        <dbReference type="Proteomes" id="UP000887574"/>
    </source>
</evidence>
<organism evidence="7 8">
    <name type="scientific">Ditylenchus dipsaci</name>
    <dbReference type="NCBI Taxonomy" id="166011"/>
    <lineage>
        <taxon>Eukaryota</taxon>
        <taxon>Metazoa</taxon>
        <taxon>Ecdysozoa</taxon>
        <taxon>Nematoda</taxon>
        <taxon>Chromadorea</taxon>
        <taxon>Rhabditida</taxon>
        <taxon>Tylenchina</taxon>
        <taxon>Tylenchomorpha</taxon>
        <taxon>Sphaerularioidea</taxon>
        <taxon>Anguinidae</taxon>
        <taxon>Anguininae</taxon>
        <taxon>Ditylenchus</taxon>
    </lineage>
</organism>
<comment type="similarity">
    <text evidence="1">Belongs to the eukaryotic ribosomal protein eL20 family.</text>
</comment>
<evidence type="ECO:0000259" key="6">
    <source>
        <dbReference type="Pfam" id="PF01775"/>
    </source>
</evidence>
<keyword evidence="2" id="KW-0689">Ribosomal protein</keyword>
<sequence length="172" mass="19668">MHRDQVDLNLGSKNSKSNTLSIMLATMPIKASGETLKQFIVVGRKLPSEKDANPTLYKMQIFASNHVKTHGEIISCEEVFEKKPGSVKNFGVWLRYDSRTGHHNMYREYRDNTVAGAVTQPTVTWQIKASECKRAGVKQFHDSKIKFPLPHRVTKRKNVKLFTTRRPVTHFA</sequence>
<dbReference type="GO" id="GO:1990904">
    <property type="term" value="C:ribonucleoprotein complex"/>
    <property type="evidence" value="ECO:0007669"/>
    <property type="project" value="UniProtKB-KW"/>
</dbReference>
<dbReference type="Gene3D" id="3.10.20.10">
    <property type="match status" value="2"/>
</dbReference>
<proteinExistence type="inferred from homology"/>
<evidence type="ECO:0000256" key="4">
    <source>
        <dbReference type="ARBA" id="ARBA00035220"/>
    </source>
</evidence>
<dbReference type="InterPro" id="IPR021138">
    <property type="entry name" value="Ribosomal_eL20_eukaryotes"/>
</dbReference>
<dbReference type="WBParaSite" id="jg13233">
    <property type="protein sequence ID" value="jg13233"/>
    <property type="gene ID" value="jg13233"/>
</dbReference>
<dbReference type="SUPFAM" id="SSF160374">
    <property type="entry name" value="RplX-like"/>
    <property type="match status" value="1"/>
</dbReference>
<keyword evidence="3" id="KW-0687">Ribonucleoprotein</keyword>
<evidence type="ECO:0000256" key="2">
    <source>
        <dbReference type="ARBA" id="ARBA00022980"/>
    </source>
</evidence>
<keyword evidence="7" id="KW-1185">Reference proteome</keyword>
<dbReference type="Proteomes" id="UP000887574">
    <property type="component" value="Unplaced"/>
</dbReference>
<evidence type="ECO:0000256" key="1">
    <source>
        <dbReference type="ARBA" id="ARBA00009362"/>
    </source>
</evidence>
<dbReference type="InterPro" id="IPR028877">
    <property type="entry name" value="Ribosomal_eL20"/>
</dbReference>
<evidence type="ECO:0000256" key="5">
    <source>
        <dbReference type="ARBA" id="ARBA00035392"/>
    </source>
</evidence>
<protein>
    <recommendedName>
        <fullName evidence="4">Large ribosomal subunit protein eL20</fullName>
    </recommendedName>
    <alternativeName>
        <fullName evidence="5">60S ribosomal protein L18a</fullName>
    </alternativeName>
</protein>
<evidence type="ECO:0000313" key="8">
    <source>
        <dbReference type="WBParaSite" id="jg13233"/>
    </source>
</evidence>
<dbReference type="AlphaFoldDB" id="A0A915CX15"/>
<dbReference type="HAMAP" id="MF_00273">
    <property type="entry name" value="Ribosomal_eL20"/>
    <property type="match status" value="1"/>
</dbReference>
<dbReference type="GO" id="GO:0003735">
    <property type="term" value="F:structural constituent of ribosome"/>
    <property type="evidence" value="ECO:0007669"/>
    <property type="project" value="InterPro"/>
</dbReference>
<reference evidence="8" key="1">
    <citation type="submission" date="2022-11" db="UniProtKB">
        <authorList>
            <consortium name="WormBaseParasite"/>
        </authorList>
    </citation>
    <scope>IDENTIFICATION</scope>
</reference>
<dbReference type="PANTHER" id="PTHR10052">
    <property type="entry name" value="60S RIBOSOMAL PROTEIN L18A"/>
    <property type="match status" value="1"/>
</dbReference>
<name>A0A915CX15_9BILA</name>
<dbReference type="Pfam" id="PF01775">
    <property type="entry name" value="Ribosomal_L18A"/>
    <property type="match status" value="1"/>
</dbReference>
<evidence type="ECO:0000256" key="3">
    <source>
        <dbReference type="ARBA" id="ARBA00023274"/>
    </source>
</evidence>
<feature type="domain" description="Large ribosomal subunit protein eL20" evidence="6">
    <location>
        <begin position="36"/>
        <end position="120"/>
    </location>
</feature>
<dbReference type="GO" id="GO:0006412">
    <property type="term" value="P:translation"/>
    <property type="evidence" value="ECO:0007669"/>
    <property type="project" value="InterPro"/>
</dbReference>
<dbReference type="GO" id="GO:0005840">
    <property type="term" value="C:ribosome"/>
    <property type="evidence" value="ECO:0007669"/>
    <property type="project" value="UniProtKB-KW"/>
</dbReference>
<accession>A0A915CX15</accession>
<dbReference type="InterPro" id="IPR023573">
    <property type="entry name" value="Ribosomal_eL20_dom"/>
</dbReference>